<sequence length="162" mass="18256">MDPVKQTNTEIEQGPNNNAQLLSDTSDNKASGLCDNTQTTKITETKNTPLQDQSNTAQNIVPQDQADQESTFWDEFPIQNNSNNDPHNTTSDNRETIKTKPPSHHTTLPMDSGRTGTMDPSFSNKKNIQRIFYQSSTCLDVTEKIPQWKQSCESTKYFQGKL</sequence>
<organism evidence="2 3">
    <name type="scientific">Frankliniella fusca</name>
    <dbReference type="NCBI Taxonomy" id="407009"/>
    <lineage>
        <taxon>Eukaryota</taxon>
        <taxon>Metazoa</taxon>
        <taxon>Ecdysozoa</taxon>
        <taxon>Arthropoda</taxon>
        <taxon>Hexapoda</taxon>
        <taxon>Insecta</taxon>
        <taxon>Pterygota</taxon>
        <taxon>Neoptera</taxon>
        <taxon>Paraneoptera</taxon>
        <taxon>Thysanoptera</taxon>
        <taxon>Terebrantia</taxon>
        <taxon>Thripoidea</taxon>
        <taxon>Thripidae</taxon>
        <taxon>Frankliniella</taxon>
    </lineage>
</organism>
<accession>A0AAE1LGT6</accession>
<proteinExistence type="predicted"/>
<feature type="compositionally biased region" description="Low complexity" evidence="1">
    <location>
        <begin position="36"/>
        <end position="48"/>
    </location>
</feature>
<feature type="region of interest" description="Disordered" evidence="1">
    <location>
        <begin position="1"/>
        <end position="117"/>
    </location>
</feature>
<evidence type="ECO:0000313" key="3">
    <source>
        <dbReference type="Proteomes" id="UP001219518"/>
    </source>
</evidence>
<feature type="compositionally biased region" description="Polar residues" evidence="1">
    <location>
        <begin position="1"/>
        <end position="29"/>
    </location>
</feature>
<dbReference type="EMBL" id="JAHWGI010000889">
    <property type="protein sequence ID" value="KAK3918184.1"/>
    <property type="molecule type" value="Genomic_DNA"/>
</dbReference>
<comment type="caution">
    <text evidence="2">The sequence shown here is derived from an EMBL/GenBank/DDBJ whole genome shotgun (WGS) entry which is preliminary data.</text>
</comment>
<name>A0AAE1LGT6_9NEOP</name>
<evidence type="ECO:0000313" key="2">
    <source>
        <dbReference type="EMBL" id="KAK3918184.1"/>
    </source>
</evidence>
<reference evidence="2" key="1">
    <citation type="submission" date="2021-07" db="EMBL/GenBank/DDBJ databases">
        <authorList>
            <person name="Catto M.A."/>
            <person name="Jacobson A."/>
            <person name="Kennedy G."/>
            <person name="Labadie P."/>
            <person name="Hunt B.G."/>
            <person name="Srinivasan R."/>
        </authorList>
    </citation>
    <scope>NUCLEOTIDE SEQUENCE</scope>
    <source>
        <strain evidence="2">PL_HMW_Pooled</strain>
        <tissue evidence="2">Head</tissue>
    </source>
</reference>
<feature type="compositionally biased region" description="Polar residues" evidence="1">
    <location>
        <begin position="78"/>
        <end position="91"/>
    </location>
</feature>
<protein>
    <submittedName>
        <fullName evidence="2">Uncharacterized protein</fullName>
    </submittedName>
</protein>
<feature type="compositionally biased region" description="Polar residues" evidence="1">
    <location>
        <begin position="49"/>
        <end position="62"/>
    </location>
</feature>
<reference evidence="2" key="2">
    <citation type="journal article" date="2023" name="BMC Genomics">
        <title>Pest status, molecular evolution, and epigenetic factors derived from the genome assembly of Frankliniella fusca, a thysanopteran phytovirus vector.</title>
        <authorList>
            <person name="Catto M.A."/>
            <person name="Labadie P.E."/>
            <person name="Jacobson A.L."/>
            <person name="Kennedy G.G."/>
            <person name="Srinivasan R."/>
            <person name="Hunt B.G."/>
        </authorList>
    </citation>
    <scope>NUCLEOTIDE SEQUENCE</scope>
    <source>
        <strain evidence="2">PL_HMW_Pooled</strain>
    </source>
</reference>
<dbReference type="Proteomes" id="UP001219518">
    <property type="component" value="Unassembled WGS sequence"/>
</dbReference>
<dbReference type="AlphaFoldDB" id="A0AAE1LGT6"/>
<gene>
    <name evidence="2" type="ORF">KUF71_007606</name>
</gene>
<keyword evidence="3" id="KW-1185">Reference proteome</keyword>
<evidence type="ECO:0000256" key="1">
    <source>
        <dbReference type="SAM" id="MobiDB-lite"/>
    </source>
</evidence>